<dbReference type="SUPFAM" id="SSF57756">
    <property type="entry name" value="Retrovirus zinc finger-like domains"/>
    <property type="match status" value="1"/>
</dbReference>
<evidence type="ECO:0008006" key="5">
    <source>
        <dbReference type="Google" id="ProtNLM"/>
    </source>
</evidence>
<protein>
    <recommendedName>
        <fullName evidence="5">CCHC-type domain-containing protein</fullName>
    </recommendedName>
</protein>
<evidence type="ECO:0000256" key="1">
    <source>
        <dbReference type="SAM" id="Coils"/>
    </source>
</evidence>
<feature type="coiled-coil region" evidence="1">
    <location>
        <begin position="287"/>
        <end position="314"/>
    </location>
</feature>
<dbReference type="PANTHER" id="PTHR47162">
    <property type="entry name" value="OS02G0192300 PROTEIN"/>
    <property type="match status" value="1"/>
</dbReference>
<sequence length="339" mass="37117">MAPPARVNQLQMEQVRNIVVEEFNNAFNQLIPGVSNDIINQVKALLDERLAAIPGGALPAPPIRDSAYYFEKFSKSSSGQGEKNPLICYNCKKPGRHWKNCRAPLASVVPQITSAAPICYHSNETGHKRPECPKLKAGKGGEGTNPTIASSSKGPTMVTRVRAHQMTTDEPVITATVADLASFRSYILLALTDSCPFPETNVGHLNSNPLRIPAPPFYLSGPTFGDAEIDRASLKIGEKIASGSCGDLFHGEYLGVSVKKDVIVTISSCAWVCYESDGEIEALREWLEDDDAKEKQLKENIKKWQRNKSNDLNDDHIVGQVALQCRSSVHSTNVRAEME</sequence>
<reference evidence="3" key="1">
    <citation type="submission" date="2023-04" db="EMBL/GenBank/DDBJ databases">
        <authorList>
            <person name="Vijverberg K."/>
            <person name="Xiong W."/>
            <person name="Schranz E."/>
        </authorList>
    </citation>
    <scope>NUCLEOTIDE SEQUENCE</scope>
</reference>
<feature type="compositionally biased region" description="Polar residues" evidence="2">
    <location>
        <begin position="144"/>
        <end position="154"/>
    </location>
</feature>
<dbReference type="GO" id="GO:0003676">
    <property type="term" value="F:nucleic acid binding"/>
    <property type="evidence" value="ECO:0007669"/>
    <property type="project" value="InterPro"/>
</dbReference>
<keyword evidence="1" id="KW-0175">Coiled coil</keyword>
<dbReference type="GO" id="GO:0008270">
    <property type="term" value="F:zinc ion binding"/>
    <property type="evidence" value="ECO:0007669"/>
    <property type="project" value="InterPro"/>
</dbReference>
<organism evidence="3 4">
    <name type="scientific">Lactuca saligna</name>
    <name type="common">Willowleaf lettuce</name>
    <dbReference type="NCBI Taxonomy" id="75948"/>
    <lineage>
        <taxon>Eukaryota</taxon>
        <taxon>Viridiplantae</taxon>
        <taxon>Streptophyta</taxon>
        <taxon>Embryophyta</taxon>
        <taxon>Tracheophyta</taxon>
        <taxon>Spermatophyta</taxon>
        <taxon>Magnoliopsida</taxon>
        <taxon>eudicotyledons</taxon>
        <taxon>Gunneridae</taxon>
        <taxon>Pentapetalae</taxon>
        <taxon>asterids</taxon>
        <taxon>campanulids</taxon>
        <taxon>Asterales</taxon>
        <taxon>Asteraceae</taxon>
        <taxon>Cichorioideae</taxon>
        <taxon>Cichorieae</taxon>
        <taxon>Lactucinae</taxon>
        <taxon>Lactuca</taxon>
    </lineage>
</organism>
<name>A0AA35YIK2_LACSI</name>
<evidence type="ECO:0000313" key="3">
    <source>
        <dbReference type="EMBL" id="CAI9274591.1"/>
    </source>
</evidence>
<keyword evidence="4" id="KW-1185">Reference proteome</keyword>
<dbReference type="Proteomes" id="UP001177003">
    <property type="component" value="Chromosome 3"/>
</dbReference>
<evidence type="ECO:0000313" key="4">
    <source>
        <dbReference type="Proteomes" id="UP001177003"/>
    </source>
</evidence>
<dbReference type="EMBL" id="OX465079">
    <property type="protein sequence ID" value="CAI9274591.1"/>
    <property type="molecule type" value="Genomic_DNA"/>
</dbReference>
<proteinExistence type="predicted"/>
<gene>
    <name evidence="3" type="ORF">LSALG_LOCUS14664</name>
</gene>
<accession>A0AA35YIK2</accession>
<dbReference type="AlphaFoldDB" id="A0AA35YIK2"/>
<evidence type="ECO:0000256" key="2">
    <source>
        <dbReference type="SAM" id="MobiDB-lite"/>
    </source>
</evidence>
<dbReference type="PANTHER" id="PTHR47162:SF4">
    <property type="entry name" value="HISTONE ACETYLTRANSFERASE CHROMATIN REGULATOR PHD FAMILY"/>
    <property type="match status" value="1"/>
</dbReference>
<feature type="region of interest" description="Disordered" evidence="2">
    <location>
        <begin position="129"/>
        <end position="155"/>
    </location>
</feature>
<dbReference type="Gene3D" id="4.10.60.10">
    <property type="entry name" value="Zinc finger, CCHC-type"/>
    <property type="match status" value="1"/>
</dbReference>
<dbReference type="InterPro" id="IPR036875">
    <property type="entry name" value="Znf_CCHC_sf"/>
</dbReference>